<sequence length="234" mass="25216">MENQQVGKGLKILCVDNYDSFVWTIVGYLRALGATVEVVRNDRVAANAPAQVDIDKIGGRFYTDQNGQAPQATRAASVKDAIAPYDGILVSPGPGTPSEAGASPAVLRDCKEVGKPMLGVCLGEQGLAEICGAKVVRAPQLMHGKTSMISHNRAGIFEGIESPLQITRYHSLAVDPATIPTELEVTATTDDGIVMGIQHRQVPLWGVQFHPESVTTHAGHQMFANWLRQVRDHR</sequence>
<dbReference type="CDD" id="cd01743">
    <property type="entry name" value="GATase1_Anthranilate_Synthase"/>
    <property type="match status" value="1"/>
</dbReference>
<evidence type="ECO:0000313" key="3">
    <source>
        <dbReference type="EMBL" id="WCE46144.1"/>
    </source>
</evidence>
<feature type="domain" description="Glutamine amidotransferase" evidence="2">
    <location>
        <begin position="14"/>
        <end position="229"/>
    </location>
</feature>
<dbReference type="Proteomes" id="UP001211044">
    <property type="component" value="Chromosome"/>
</dbReference>
<reference evidence="3" key="1">
    <citation type="submission" date="2023-01" db="EMBL/GenBank/DDBJ databases">
        <title>Comparative Genomic Analysis of the Clinically-Derived Winkia Strain NY0527 Provides Evidence into the Taxonomic Reassignment of Winkia neuii and Characterizes Their Virulence Traits.</title>
        <authorList>
            <person name="Cai X."/>
            <person name="Peng Y."/>
            <person name="Li M."/>
            <person name="Qiu Y."/>
            <person name="Wang Y."/>
            <person name="Xu L."/>
            <person name="Hou Q."/>
        </authorList>
    </citation>
    <scope>NUCLEOTIDE SEQUENCE</scope>
    <source>
        <strain evidence="3">NY0527</strain>
    </source>
</reference>
<dbReference type="SUPFAM" id="SSF52317">
    <property type="entry name" value="Class I glutamine amidotransferase-like"/>
    <property type="match status" value="1"/>
</dbReference>
<dbReference type="RefSeq" id="WP_004807034.1">
    <property type="nucleotide sequence ID" value="NZ_CP116394.1"/>
</dbReference>
<dbReference type="EMBL" id="CP116394">
    <property type="protein sequence ID" value="WCE46144.1"/>
    <property type="molecule type" value="Genomic_DNA"/>
</dbReference>
<dbReference type="InterPro" id="IPR017926">
    <property type="entry name" value="GATASE"/>
</dbReference>
<dbReference type="GO" id="GO:0004049">
    <property type="term" value="F:anthranilate synthase activity"/>
    <property type="evidence" value="ECO:0007669"/>
    <property type="project" value="TreeGrafter"/>
</dbReference>
<dbReference type="AlphaFoldDB" id="A0AB38XPF1"/>
<protein>
    <submittedName>
        <fullName evidence="3">Aminodeoxychorismate/anthranilate synthase component II</fullName>
    </submittedName>
</protein>
<dbReference type="InterPro" id="IPR050472">
    <property type="entry name" value="Anth_synth/Amidotransfase"/>
</dbReference>
<evidence type="ECO:0000259" key="2">
    <source>
        <dbReference type="Pfam" id="PF00117"/>
    </source>
</evidence>
<dbReference type="InterPro" id="IPR029062">
    <property type="entry name" value="Class_I_gatase-like"/>
</dbReference>
<dbReference type="InterPro" id="IPR006221">
    <property type="entry name" value="TrpG/PapA_dom"/>
</dbReference>
<proteinExistence type="predicted"/>
<dbReference type="GO" id="GO:0000162">
    <property type="term" value="P:L-tryptophan biosynthetic process"/>
    <property type="evidence" value="ECO:0007669"/>
    <property type="project" value="TreeGrafter"/>
</dbReference>
<dbReference type="PRINTS" id="PR00096">
    <property type="entry name" value="GATASE"/>
</dbReference>
<dbReference type="KEGG" id="wne:PIG85_00425"/>
<dbReference type="Gene3D" id="3.40.50.880">
    <property type="match status" value="1"/>
</dbReference>
<organism evidence="3 4">
    <name type="scientific">Winkia neuii subsp. anitrata</name>
    <dbReference type="NCBI Taxonomy" id="29318"/>
    <lineage>
        <taxon>Bacteria</taxon>
        <taxon>Bacillati</taxon>
        <taxon>Actinomycetota</taxon>
        <taxon>Actinomycetes</taxon>
        <taxon>Actinomycetales</taxon>
        <taxon>Actinomycetaceae</taxon>
        <taxon>Winkia</taxon>
    </lineage>
</organism>
<evidence type="ECO:0000313" key="4">
    <source>
        <dbReference type="Proteomes" id="UP001211044"/>
    </source>
</evidence>
<dbReference type="NCBIfam" id="TIGR00566">
    <property type="entry name" value="trpG_papA"/>
    <property type="match status" value="1"/>
</dbReference>
<keyword evidence="1" id="KW-0315">Glutamine amidotransferase</keyword>
<accession>A0AB38XPF1</accession>
<evidence type="ECO:0000256" key="1">
    <source>
        <dbReference type="ARBA" id="ARBA00022962"/>
    </source>
</evidence>
<dbReference type="PANTHER" id="PTHR43418">
    <property type="entry name" value="MULTIFUNCTIONAL TRYPTOPHAN BIOSYNTHESIS PROTEIN-RELATED"/>
    <property type="match status" value="1"/>
</dbReference>
<name>A0AB38XPF1_9ACTO</name>
<dbReference type="PANTHER" id="PTHR43418:SF4">
    <property type="entry name" value="MULTIFUNCTIONAL TRYPTOPHAN BIOSYNTHESIS PROTEIN"/>
    <property type="match status" value="1"/>
</dbReference>
<dbReference type="PRINTS" id="PR00097">
    <property type="entry name" value="ANTSNTHASEII"/>
</dbReference>
<dbReference type="PROSITE" id="PS51273">
    <property type="entry name" value="GATASE_TYPE_1"/>
    <property type="match status" value="1"/>
</dbReference>
<dbReference type="PRINTS" id="PR00099">
    <property type="entry name" value="CPSGATASE"/>
</dbReference>
<dbReference type="GO" id="GO:0005829">
    <property type="term" value="C:cytosol"/>
    <property type="evidence" value="ECO:0007669"/>
    <property type="project" value="TreeGrafter"/>
</dbReference>
<gene>
    <name evidence="3" type="ORF">PIG85_00425</name>
</gene>
<dbReference type="Pfam" id="PF00117">
    <property type="entry name" value="GATase"/>
    <property type="match status" value="1"/>
</dbReference>